<dbReference type="Proteomes" id="UP001165060">
    <property type="component" value="Unassembled WGS sequence"/>
</dbReference>
<organism evidence="7 8">
    <name type="scientific">Tetraparma gracilis</name>
    <dbReference type="NCBI Taxonomy" id="2962635"/>
    <lineage>
        <taxon>Eukaryota</taxon>
        <taxon>Sar</taxon>
        <taxon>Stramenopiles</taxon>
        <taxon>Ochrophyta</taxon>
        <taxon>Bolidophyceae</taxon>
        <taxon>Parmales</taxon>
        <taxon>Triparmaceae</taxon>
        <taxon>Tetraparma</taxon>
    </lineage>
</organism>
<protein>
    <recommendedName>
        <fullName evidence="6">G-protein coupled receptors family 3 profile domain-containing protein</fullName>
    </recommendedName>
</protein>
<evidence type="ECO:0000256" key="4">
    <source>
        <dbReference type="ARBA" id="ARBA00023136"/>
    </source>
</evidence>
<evidence type="ECO:0000313" key="8">
    <source>
        <dbReference type="Proteomes" id="UP001165060"/>
    </source>
</evidence>
<evidence type="ECO:0000259" key="6">
    <source>
        <dbReference type="Pfam" id="PF00003"/>
    </source>
</evidence>
<evidence type="ECO:0000313" key="7">
    <source>
        <dbReference type="EMBL" id="GMI57779.1"/>
    </source>
</evidence>
<evidence type="ECO:0000256" key="1">
    <source>
        <dbReference type="ARBA" id="ARBA00004141"/>
    </source>
</evidence>
<dbReference type="Pfam" id="PF00003">
    <property type="entry name" value="7tm_3"/>
    <property type="match status" value="1"/>
</dbReference>
<keyword evidence="4 5" id="KW-0472">Membrane</keyword>
<evidence type="ECO:0000256" key="5">
    <source>
        <dbReference type="SAM" id="Phobius"/>
    </source>
</evidence>
<dbReference type="EMBL" id="BRYB01006835">
    <property type="protein sequence ID" value="GMI57779.1"/>
    <property type="molecule type" value="Genomic_DNA"/>
</dbReference>
<evidence type="ECO:0000256" key="3">
    <source>
        <dbReference type="ARBA" id="ARBA00022989"/>
    </source>
</evidence>
<feature type="non-terminal residue" evidence="7">
    <location>
        <position position="202"/>
    </location>
</feature>
<keyword evidence="2 5" id="KW-0812">Transmembrane</keyword>
<feature type="transmembrane region" description="Helical" evidence="5">
    <location>
        <begin position="167"/>
        <end position="187"/>
    </location>
</feature>
<accession>A0ABQ6NCU4</accession>
<reference evidence="7 8" key="1">
    <citation type="journal article" date="2023" name="Commun. Biol.">
        <title>Genome analysis of Parmales, the sister group of diatoms, reveals the evolutionary specialization of diatoms from phago-mixotrophs to photoautotrophs.</title>
        <authorList>
            <person name="Ban H."/>
            <person name="Sato S."/>
            <person name="Yoshikawa S."/>
            <person name="Yamada K."/>
            <person name="Nakamura Y."/>
            <person name="Ichinomiya M."/>
            <person name="Sato N."/>
            <person name="Blanc-Mathieu R."/>
            <person name="Endo H."/>
            <person name="Kuwata A."/>
            <person name="Ogata H."/>
        </authorList>
    </citation>
    <scope>NUCLEOTIDE SEQUENCE [LARGE SCALE GENOMIC DNA]</scope>
</reference>
<keyword evidence="3 5" id="KW-1133">Transmembrane helix</keyword>
<comment type="caution">
    <text evidence="7">The sequence shown here is derived from an EMBL/GenBank/DDBJ whole genome shotgun (WGS) entry which is preliminary data.</text>
</comment>
<sequence length="202" mass="21354">VTGTVDFESNGDREVGVGFTIMNWASSDGYVTLGNWGKDSGLVYEDGAEASIVYATEDNSSPPDIILPSCNTDDIIPTVAEECSSAGKRAVIYAIKTNPETGDDVCEGGVPKPANKDLDCEYTPTDSSTGVLAVLLGIVGAGICALWTIWVLLNFNTKVIKVSQPEFCVSFATAAAILSASNLLMVGPNTDTMCLLRPWIFN</sequence>
<proteinExistence type="predicted"/>
<gene>
    <name evidence="7" type="ORF">TeGR_g10963</name>
</gene>
<comment type="subcellular location">
    <subcellularLocation>
        <location evidence="1">Membrane</location>
        <topology evidence="1">Multi-pass membrane protein</topology>
    </subcellularLocation>
</comment>
<dbReference type="InterPro" id="IPR017978">
    <property type="entry name" value="GPCR_3_C"/>
</dbReference>
<feature type="transmembrane region" description="Helical" evidence="5">
    <location>
        <begin position="130"/>
        <end position="155"/>
    </location>
</feature>
<name>A0ABQ6NCU4_9STRA</name>
<feature type="non-terminal residue" evidence="7">
    <location>
        <position position="1"/>
    </location>
</feature>
<keyword evidence="8" id="KW-1185">Reference proteome</keyword>
<evidence type="ECO:0000256" key="2">
    <source>
        <dbReference type="ARBA" id="ARBA00022692"/>
    </source>
</evidence>
<feature type="domain" description="G-protein coupled receptors family 3 profile" evidence="6">
    <location>
        <begin position="126"/>
        <end position="201"/>
    </location>
</feature>